<comment type="caution">
    <text evidence="1">The sequence shown here is derived from an EMBL/GenBank/DDBJ whole genome shotgun (WGS) entry which is preliminary data.</text>
</comment>
<reference evidence="1 2" key="1">
    <citation type="journal article" date="2014" name="Agronomy (Basel)">
        <title>A Draft Genome Sequence for Ensete ventricosum, the Drought-Tolerant Tree Against Hunger.</title>
        <authorList>
            <person name="Harrison J."/>
            <person name="Moore K.A."/>
            <person name="Paszkiewicz K."/>
            <person name="Jones T."/>
            <person name="Grant M."/>
            <person name="Ambacheew D."/>
            <person name="Muzemil S."/>
            <person name="Studholme D.J."/>
        </authorList>
    </citation>
    <scope>NUCLEOTIDE SEQUENCE [LARGE SCALE GENOMIC DNA]</scope>
</reference>
<sequence>MQWHWAKPIRGAKQCRDPHQELQLPLGASRANPKIPKGLDGRIMGRTPALPPAAYRYYSFFLPHLSAAPSPFFSPPIVASRCLPLFPVAVVPSLLVVGISSKKGTPPLVLNH</sequence>
<dbReference type="AlphaFoldDB" id="A0A426XU00"/>
<accession>A0A426XU00</accession>
<dbReference type="Proteomes" id="UP000287651">
    <property type="component" value="Unassembled WGS sequence"/>
</dbReference>
<name>A0A426XU00_ENSVE</name>
<protein>
    <submittedName>
        <fullName evidence="1">Uncharacterized protein</fullName>
    </submittedName>
</protein>
<evidence type="ECO:0000313" key="2">
    <source>
        <dbReference type="Proteomes" id="UP000287651"/>
    </source>
</evidence>
<dbReference type="EMBL" id="AMZH03017597">
    <property type="protein sequence ID" value="RRT42761.1"/>
    <property type="molecule type" value="Genomic_DNA"/>
</dbReference>
<gene>
    <name evidence="1" type="ORF">B296_00026380</name>
</gene>
<evidence type="ECO:0000313" key="1">
    <source>
        <dbReference type="EMBL" id="RRT42761.1"/>
    </source>
</evidence>
<proteinExistence type="predicted"/>
<organism evidence="1 2">
    <name type="scientific">Ensete ventricosum</name>
    <name type="common">Abyssinian banana</name>
    <name type="synonym">Musa ensete</name>
    <dbReference type="NCBI Taxonomy" id="4639"/>
    <lineage>
        <taxon>Eukaryota</taxon>
        <taxon>Viridiplantae</taxon>
        <taxon>Streptophyta</taxon>
        <taxon>Embryophyta</taxon>
        <taxon>Tracheophyta</taxon>
        <taxon>Spermatophyta</taxon>
        <taxon>Magnoliopsida</taxon>
        <taxon>Liliopsida</taxon>
        <taxon>Zingiberales</taxon>
        <taxon>Musaceae</taxon>
        <taxon>Ensete</taxon>
    </lineage>
</organism>